<proteinExistence type="predicted"/>
<name>A0A074Z8S7_AURSE</name>
<dbReference type="RefSeq" id="XP_013343822.1">
    <property type="nucleotide sequence ID" value="XM_013488368.1"/>
</dbReference>
<feature type="signal peptide" evidence="1">
    <location>
        <begin position="1"/>
        <end position="17"/>
    </location>
</feature>
<evidence type="ECO:0000256" key="1">
    <source>
        <dbReference type="SAM" id="SignalP"/>
    </source>
</evidence>
<reference evidence="2 3" key="1">
    <citation type="journal article" date="2014" name="BMC Genomics">
        <title>Genome sequencing of four Aureobasidium pullulans varieties: biotechnological potential, stress tolerance, and description of new species.</title>
        <authorList>
            <person name="Gostin Ar C."/>
            <person name="Ohm R.A."/>
            <person name="Kogej T."/>
            <person name="Sonjak S."/>
            <person name="Turk M."/>
            <person name="Zajc J."/>
            <person name="Zalar P."/>
            <person name="Grube M."/>
            <person name="Sun H."/>
            <person name="Han J."/>
            <person name="Sharma A."/>
            <person name="Chiniquy J."/>
            <person name="Ngan C.Y."/>
            <person name="Lipzen A."/>
            <person name="Barry K."/>
            <person name="Grigoriev I.V."/>
            <person name="Gunde-Cimerman N."/>
        </authorList>
    </citation>
    <scope>NUCLEOTIDE SEQUENCE [LARGE SCALE GENOMIC DNA]</scope>
    <source>
        <strain evidence="2 3">EXF-2481</strain>
    </source>
</reference>
<dbReference type="Proteomes" id="UP000030641">
    <property type="component" value="Unassembled WGS sequence"/>
</dbReference>
<keyword evidence="3" id="KW-1185">Reference proteome</keyword>
<dbReference type="InParanoid" id="A0A074Z8S7"/>
<dbReference type="GeneID" id="25366428"/>
<sequence>MYLAGVFAILTAQAVLCKPVPQTTTAPDGYWVAEIFKSGCAISDDNPRYTFNGQEAQDCTSIQGYGYRSINFDDSTSKWAVNVFTDLDCTVSLVSNIQDNQCISTPEGQFVTAFSITPR</sequence>
<evidence type="ECO:0000313" key="2">
    <source>
        <dbReference type="EMBL" id="KEQ95221.1"/>
    </source>
</evidence>
<dbReference type="HOGENOM" id="CLU_2061059_0_0_1"/>
<evidence type="ECO:0000313" key="3">
    <source>
        <dbReference type="Proteomes" id="UP000030641"/>
    </source>
</evidence>
<keyword evidence="1" id="KW-0732">Signal</keyword>
<gene>
    <name evidence="2" type="ORF">AUEXF2481DRAFT_39752</name>
</gene>
<accession>A0A074Z8S7</accession>
<dbReference type="EMBL" id="KL584759">
    <property type="protein sequence ID" value="KEQ95221.1"/>
    <property type="molecule type" value="Genomic_DNA"/>
</dbReference>
<feature type="chain" id="PRO_5001705358" evidence="1">
    <location>
        <begin position="18"/>
        <end position="119"/>
    </location>
</feature>
<dbReference type="OrthoDB" id="10389376at2759"/>
<protein>
    <submittedName>
        <fullName evidence="2">Uncharacterized protein</fullName>
    </submittedName>
</protein>
<organism evidence="2 3">
    <name type="scientific">Aureobasidium subglaciale (strain EXF-2481)</name>
    <name type="common">Aureobasidium pullulans var. subglaciale</name>
    <dbReference type="NCBI Taxonomy" id="1043005"/>
    <lineage>
        <taxon>Eukaryota</taxon>
        <taxon>Fungi</taxon>
        <taxon>Dikarya</taxon>
        <taxon>Ascomycota</taxon>
        <taxon>Pezizomycotina</taxon>
        <taxon>Dothideomycetes</taxon>
        <taxon>Dothideomycetidae</taxon>
        <taxon>Dothideales</taxon>
        <taxon>Saccotheciaceae</taxon>
        <taxon>Aureobasidium</taxon>
    </lineage>
</organism>
<dbReference type="AlphaFoldDB" id="A0A074Z8S7"/>